<reference evidence="1 2" key="1">
    <citation type="submission" date="2016-04" db="EMBL/GenBank/DDBJ databases">
        <title>Genome analyses suggest a sexual origin of heterokaryosis in a supposedly ancient asexual fungus.</title>
        <authorList>
            <person name="Ropars J."/>
            <person name="Sedzielewska K."/>
            <person name="Noel J."/>
            <person name="Charron P."/>
            <person name="Farinelli L."/>
            <person name="Marton T."/>
            <person name="Kruger M."/>
            <person name="Pelin A."/>
            <person name="Brachmann A."/>
            <person name="Corradi N."/>
        </authorList>
    </citation>
    <scope>NUCLEOTIDE SEQUENCE [LARGE SCALE GENOMIC DNA]</scope>
    <source>
        <strain evidence="1 2">C2</strain>
    </source>
</reference>
<dbReference type="EMBL" id="LLXL01005668">
    <property type="protein sequence ID" value="PKK56416.1"/>
    <property type="molecule type" value="Genomic_DNA"/>
</dbReference>
<accession>A0A2N1M453</accession>
<proteinExistence type="predicted"/>
<comment type="caution">
    <text evidence="1">The sequence shown here is derived from an EMBL/GenBank/DDBJ whole genome shotgun (WGS) entry which is preliminary data.</text>
</comment>
<dbReference type="VEuPathDB" id="FungiDB:FUN_015677"/>
<gene>
    <name evidence="1" type="ORF">RhiirC2_764371</name>
</gene>
<protein>
    <submittedName>
        <fullName evidence="1">Uncharacterized protein</fullName>
    </submittedName>
</protein>
<dbReference type="Proteomes" id="UP000233469">
    <property type="component" value="Unassembled WGS sequence"/>
</dbReference>
<reference evidence="1 2" key="2">
    <citation type="submission" date="2017-10" db="EMBL/GenBank/DDBJ databases">
        <title>Extensive intraspecific genome diversity in a model arbuscular mycorrhizal fungus.</title>
        <authorList>
            <person name="Chen E.C.H."/>
            <person name="Morin E."/>
            <person name="Baudet D."/>
            <person name="Noel J."/>
            <person name="Ndikumana S."/>
            <person name="Charron P."/>
            <person name="St-Onge C."/>
            <person name="Giorgi J."/>
            <person name="Grigoriev I.V."/>
            <person name="Roux C."/>
            <person name="Martin F.M."/>
            <person name="Corradi N."/>
        </authorList>
    </citation>
    <scope>NUCLEOTIDE SEQUENCE [LARGE SCALE GENOMIC DNA]</scope>
    <source>
        <strain evidence="1 2">C2</strain>
    </source>
</reference>
<name>A0A2N1M453_9GLOM</name>
<dbReference type="VEuPathDB" id="FungiDB:RhiirFUN_019024"/>
<dbReference type="AlphaFoldDB" id="A0A2N1M453"/>
<dbReference type="VEuPathDB" id="FungiDB:RhiirA1_429678"/>
<evidence type="ECO:0000313" key="1">
    <source>
        <dbReference type="EMBL" id="PKK56416.1"/>
    </source>
</evidence>
<organism evidence="1 2">
    <name type="scientific">Rhizophagus irregularis</name>
    <dbReference type="NCBI Taxonomy" id="588596"/>
    <lineage>
        <taxon>Eukaryota</taxon>
        <taxon>Fungi</taxon>
        <taxon>Fungi incertae sedis</taxon>
        <taxon>Mucoromycota</taxon>
        <taxon>Glomeromycotina</taxon>
        <taxon>Glomeromycetes</taxon>
        <taxon>Glomerales</taxon>
        <taxon>Glomeraceae</taxon>
        <taxon>Rhizophagus</taxon>
    </lineage>
</organism>
<sequence length="314" mass="35007">MAYHHIRYLGSTLDLRLPSFKKDDARDANKLCDNESTTVGGKFDDNSTASELATSNCERNVLKRDFEAKRNGDEIHDGCVSSLSITGTGGGLTSIKSESKKNEDVTMGIRLSNCSNCREIETLEARFGKLFRIGSLCGYDWTGEIQSQPCRLVHAHSRTTQESTSTIECQGTVRHLRVCDRTNCFSSGSNNSPNSLILVDTFEKSGRSQIATFIGCKVNTDSDPKELVYYIANVAELGFNHIIIFGETDYGMIFLDCFGGVFIWEDTFQMAYPLGGSLEEARNNPIEGIAWFVENGIVYEYIKKPQHIYTDTKE</sequence>
<evidence type="ECO:0000313" key="2">
    <source>
        <dbReference type="Proteomes" id="UP000233469"/>
    </source>
</evidence>